<evidence type="ECO:0000313" key="1">
    <source>
        <dbReference type="EMBL" id="CAG9180167.1"/>
    </source>
</evidence>
<comment type="caution">
    <text evidence="1">The sequence shown here is derived from an EMBL/GenBank/DDBJ whole genome shotgun (WGS) entry which is preliminary data.</text>
</comment>
<proteinExistence type="predicted"/>
<dbReference type="EMBL" id="CAJZAI010000012">
    <property type="protein sequence ID" value="CAG9180167.1"/>
    <property type="molecule type" value="Genomic_DNA"/>
</dbReference>
<name>A0ABN7Z2P5_9BURK</name>
<keyword evidence="2" id="KW-1185">Reference proteome</keyword>
<dbReference type="Proteomes" id="UP000727654">
    <property type="component" value="Unassembled WGS sequence"/>
</dbReference>
<reference evidence="1 2" key="1">
    <citation type="submission" date="2021-08" db="EMBL/GenBank/DDBJ databases">
        <authorList>
            <person name="Peeters C."/>
        </authorList>
    </citation>
    <scope>NUCLEOTIDE SEQUENCE [LARGE SCALE GENOMIC DNA]</scope>
    <source>
        <strain evidence="1 2">LMG 23992</strain>
    </source>
</reference>
<evidence type="ECO:0008006" key="3">
    <source>
        <dbReference type="Google" id="ProtNLM"/>
    </source>
</evidence>
<evidence type="ECO:0000313" key="2">
    <source>
        <dbReference type="Proteomes" id="UP000727654"/>
    </source>
</evidence>
<protein>
    <recommendedName>
        <fullName evidence="3">TniQ family protein</fullName>
    </recommendedName>
</protein>
<accession>A0ABN7Z2P5</accession>
<gene>
    <name evidence="1" type="ORF">LMG23992_04156</name>
</gene>
<dbReference type="RefSeq" id="WP_224081647.1">
    <property type="nucleotide sequence ID" value="NZ_CAJZAI010000012.1"/>
</dbReference>
<sequence>MEPPRLTWHRDSVLPYASLSHTLHRACELNGLWPHQLARMAAIRDHDGRHRPAYGIDRARLAALLGEPSEKFRWSTLDEAPACLRPALFGAHARVCPLCLAAGYHSDLFALRWLKDCPIHAVPLRAECHCGRALPMTLSDPDGPPGSCPCDRLRFFTPELCRRPRLVPADMLAMDALVAWLDALTQLAHSEAVAGQRYWTQRLEPEEIMALSEAMGQALPPGLLSLPSRDTLRLVRRPDTGSRRNCCCRRPPPDLGLTAQASSYWPDAPALMVYRAMARHFRRHVVPRTATWLARIFRYPHAAVAAATAAHHPQATLVLTECLWARSVEPNVDLRRWPYRAPPAGVFGDLSEQVMLHASIHTPNRAFSGTPDRTWLAYHAAASPLLQLWTLAERRVRATLEGGRLHCPDAGEIATGPLRPWWSARRAHATCLVETVIAGGEAWGPIFRPGKAARCYRAMRHRHRRRRAIVAQWQAQGSGLTYSAESGWTVAAALAPANADIRRRRLLGEPESGVRFWIYREGGGAFVARLCDGRIQAVGESPRAAIMGLRSALLRYRPI</sequence>
<organism evidence="1 2">
    <name type="scientific">Cupriavidus laharis</name>
    <dbReference type="NCBI Taxonomy" id="151654"/>
    <lineage>
        <taxon>Bacteria</taxon>
        <taxon>Pseudomonadati</taxon>
        <taxon>Pseudomonadota</taxon>
        <taxon>Betaproteobacteria</taxon>
        <taxon>Burkholderiales</taxon>
        <taxon>Burkholderiaceae</taxon>
        <taxon>Cupriavidus</taxon>
    </lineage>
</organism>